<proteinExistence type="predicted"/>
<dbReference type="RefSeq" id="WP_111843507.1">
    <property type="nucleotide sequence ID" value="NZ_UEGI01000002.1"/>
</dbReference>
<dbReference type="AlphaFoldDB" id="A0A5C6Z1B8"/>
<organism evidence="2 3">
    <name type="scientific">Aequorivita antarctica</name>
    <dbReference type="NCBI Taxonomy" id="153266"/>
    <lineage>
        <taxon>Bacteria</taxon>
        <taxon>Pseudomonadati</taxon>
        <taxon>Bacteroidota</taxon>
        <taxon>Flavobacteriia</taxon>
        <taxon>Flavobacteriales</taxon>
        <taxon>Flavobacteriaceae</taxon>
        <taxon>Aequorivita</taxon>
    </lineage>
</organism>
<feature type="chain" id="PRO_5022872446" evidence="1">
    <location>
        <begin position="23"/>
        <end position="380"/>
    </location>
</feature>
<feature type="signal peptide" evidence="1">
    <location>
        <begin position="1"/>
        <end position="22"/>
    </location>
</feature>
<gene>
    <name evidence="2" type="ORF">ESU54_05190</name>
</gene>
<name>A0A5C6Z1B8_9FLAO</name>
<keyword evidence="3" id="KW-1185">Reference proteome</keyword>
<sequence length="380" mass="44017">MKTSTSFFVLLLVSSIFTSCLNSNGKQQNFNEEDTFGEYYNEENASENYENGNNQIAKKGEMKYFNTIDSRNGMVMSRIPFPSSWQKQNGGEYLYTGPNGIKVHGERGGSFMFSKDPQMNQMYQQSGMQVQLPKSIDQVINEGFMEYANKINRKLVRKYPMPQFAAWDKQFDDQLYKSMPSQKTFTVMGLEWRDPDGTSFLTVLHHYVSYDQYGGYWGITYSVLETSKNVFEQAKIQYLNGLLNQQINSQWLQAVNQKDMQIAQQSNAGHQQRMANIKSFGDQNTARFNERMAAMDQNMESWRANQVAGDRNQEQFLDYVNERTNVVDPNTGQTYKVDAGANQYWINSQGEYIKSDNANYNPNQDNNINNQTWTEYEEQN</sequence>
<dbReference type="EMBL" id="VORT01000003">
    <property type="protein sequence ID" value="TXD73864.1"/>
    <property type="molecule type" value="Genomic_DNA"/>
</dbReference>
<comment type="caution">
    <text evidence="2">The sequence shown here is derived from an EMBL/GenBank/DDBJ whole genome shotgun (WGS) entry which is preliminary data.</text>
</comment>
<protein>
    <submittedName>
        <fullName evidence="2">Uncharacterized protein</fullName>
    </submittedName>
</protein>
<keyword evidence="1" id="KW-0732">Signal</keyword>
<dbReference type="OrthoDB" id="5496149at2"/>
<evidence type="ECO:0000313" key="2">
    <source>
        <dbReference type="EMBL" id="TXD73864.1"/>
    </source>
</evidence>
<reference evidence="2 3" key="1">
    <citation type="submission" date="2019-08" db="EMBL/GenBank/DDBJ databases">
        <title>Genome of Aequorivita antarctica SW49 (type strain).</title>
        <authorList>
            <person name="Bowman J.P."/>
        </authorList>
    </citation>
    <scope>NUCLEOTIDE SEQUENCE [LARGE SCALE GENOMIC DNA]</scope>
    <source>
        <strain evidence="2 3">SW49</strain>
    </source>
</reference>
<evidence type="ECO:0000313" key="3">
    <source>
        <dbReference type="Proteomes" id="UP000321497"/>
    </source>
</evidence>
<dbReference type="PROSITE" id="PS51257">
    <property type="entry name" value="PROKAR_LIPOPROTEIN"/>
    <property type="match status" value="1"/>
</dbReference>
<evidence type="ECO:0000256" key="1">
    <source>
        <dbReference type="SAM" id="SignalP"/>
    </source>
</evidence>
<dbReference type="Proteomes" id="UP000321497">
    <property type="component" value="Unassembled WGS sequence"/>
</dbReference>
<accession>A0A5C6Z1B8</accession>